<reference evidence="2" key="1">
    <citation type="journal article" date="2022" name="Microbiol. Resour. Announc.">
        <title>Genome Sequence of Cupriavidus campinensis Strain G5, a Member of a Bacterial Consortium Capable of Polyethylene Degradation.</title>
        <authorList>
            <person name="Schneider B."/>
            <person name="Pfeiffer F."/>
            <person name="Dyall-Smith M."/>
            <person name="Kunte H.J."/>
        </authorList>
    </citation>
    <scope>NUCLEOTIDE SEQUENCE</scope>
    <source>
        <strain evidence="2">G5</strain>
    </source>
</reference>
<dbReference type="EMBL" id="CP097330">
    <property type="protein sequence ID" value="URF05499.1"/>
    <property type="molecule type" value="Genomic_DNA"/>
</dbReference>
<name>A0AAE9I1K4_9BURK</name>
<dbReference type="AlphaFoldDB" id="A0AAE9I1K4"/>
<dbReference type="KEGG" id="ccam:M5D45_06750"/>
<dbReference type="Pfam" id="PF23148">
    <property type="entry name" value="Gp77"/>
    <property type="match status" value="1"/>
</dbReference>
<accession>A0AAE9I1K4</accession>
<proteinExistence type="predicted"/>
<evidence type="ECO:0000313" key="3">
    <source>
        <dbReference type="Proteomes" id="UP001056132"/>
    </source>
</evidence>
<reference evidence="2" key="2">
    <citation type="submission" date="2022-05" db="EMBL/GenBank/DDBJ databases">
        <authorList>
            <person name="Kunte H.-J."/>
        </authorList>
    </citation>
    <scope>NUCLEOTIDE SEQUENCE</scope>
    <source>
        <strain evidence="2">G5</strain>
    </source>
</reference>
<gene>
    <name evidence="2" type="ORF">M5D45_06750</name>
    <name evidence="1" type="ORF">M5D45_10360</name>
</gene>
<dbReference type="InterPro" id="IPR056928">
    <property type="entry name" value="Gp77-like"/>
</dbReference>
<dbReference type="KEGG" id="ccam:M5D45_10360"/>
<dbReference type="Proteomes" id="UP001056132">
    <property type="component" value="Chromosome 1"/>
</dbReference>
<dbReference type="EMBL" id="CP097330">
    <property type="protein sequence ID" value="URF02957.1"/>
    <property type="molecule type" value="Genomic_DNA"/>
</dbReference>
<organism evidence="2 3">
    <name type="scientific">Cupriavidus campinensis</name>
    <dbReference type="NCBI Taxonomy" id="151783"/>
    <lineage>
        <taxon>Bacteria</taxon>
        <taxon>Pseudomonadati</taxon>
        <taxon>Pseudomonadota</taxon>
        <taxon>Betaproteobacteria</taxon>
        <taxon>Burkholderiales</taxon>
        <taxon>Burkholderiaceae</taxon>
        <taxon>Cupriavidus</taxon>
    </lineage>
</organism>
<sequence>MTTAFPPKDPAAVLDYQVDWSAWLAEGETINEGAVAIAAPGLTVNPAGKTTAVSGGKVTFWLGGGVAETFCDVSCQVTTSAGRTDRRTIPLRVAARSIT</sequence>
<dbReference type="RefSeq" id="WP_250024600.1">
    <property type="nucleotide sequence ID" value="NZ_CP097330.1"/>
</dbReference>
<protein>
    <submittedName>
        <fullName evidence="2">Uncharacterized protein</fullName>
    </submittedName>
</protein>
<evidence type="ECO:0000313" key="2">
    <source>
        <dbReference type="EMBL" id="URF05499.1"/>
    </source>
</evidence>
<evidence type="ECO:0000313" key="1">
    <source>
        <dbReference type="EMBL" id="URF02957.1"/>
    </source>
</evidence>